<keyword evidence="4 7" id="KW-0812">Transmembrane</keyword>
<evidence type="ECO:0000256" key="7">
    <source>
        <dbReference type="RuleBase" id="RU365041"/>
    </source>
</evidence>
<feature type="transmembrane region" description="Helical" evidence="7">
    <location>
        <begin position="107"/>
        <end position="140"/>
    </location>
</feature>
<evidence type="ECO:0000256" key="1">
    <source>
        <dbReference type="ARBA" id="ARBA00004651"/>
    </source>
</evidence>
<dbReference type="InterPro" id="IPR049177">
    <property type="entry name" value="MgtC_SapB_SrpB_YhiD_N"/>
</dbReference>
<keyword evidence="5 7" id="KW-1133">Transmembrane helix</keyword>
<dbReference type="InterPro" id="IPR003416">
    <property type="entry name" value="MgtC/SapB/SrpB/YhiD_fam"/>
</dbReference>
<reference evidence="9 10" key="1">
    <citation type="journal article" date="2016" name="Int. J. Syst. Evol. Microbiol.">
        <title>Pyruvatibacter mobilis gen. nov., sp. nov., a marine bacterium from the culture broth of Picochlorum sp. 122.</title>
        <authorList>
            <person name="Wang G."/>
            <person name="Tang M."/>
            <person name="Wu H."/>
            <person name="Dai S."/>
            <person name="Li T."/>
            <person name="Chen C."/>
            <person name="He H."/>
            <person name="Fan J."/>
            <person name="Xiang W."/>
            <person name="Li X."/>
        </authorList>
    </citation>
    <scope>NUCLEOTIDE SEQUENCE [LARGE SCALE GENOMIC DNA]</scope>
    <source>
        <strain evidence="9 10">GYP-11</strain>
    </source>
</reference>
<evidence type="ECO:0000259" key="8">
    <source>
        <dbReference type="Pfam" id="PF02308"/>
    </source>
</evidence>
<dbReference type="PANTHER" id="PTHR33778:SF1">
    <property type="entry name" value="MAGNESIUM TRANSPORTER YHID-RELATED"/>
    <property type="match status" value="1"/>
</dbReference>
<dbReference type="EMBL" id="WXYQ01000013">
    <property type="protein sequence ID" value="NBG96977.1"/>
    <property type="molecule type" value="Genomic_DNA"/>
</dbReference>
<dbReference type="Pfam" id="PF02308">
    <property type="entry name" value="MgtC"/>
    <property type="match status" value="1"/>
</dbReference>
<keyword evidence="6 7" id="KW-0472">Membrane</keyword>
<evidence type="ECO:0000313" key="10">
    <source>
        <dbReference type="Proteomes" id="UP000470384"/>
    </source>
</evidence>
<evidence type="ECO:0000313" key="9">
    <source>
        <dbReference type="EMBL" id="NBG96977.1"/>
    </source>
</evidence>
<comment type="subcellular location">
    <subcellularLocation>
        <location evidence="7">Cell inner membrane</location>
        <topology evidence="7">Multi-pass membrane protein</topology>
    </subcellularLocation>
    <subcellularLocation>
        <location evidence="1">Cell membrane</location>
        <topology evidence="1">Multi-pass membrane protein</topology>
    </subcellularLocation>
</comment>
<feature type="transmembrane region" description="Helical" evidence="7">
    <location>
        <begin position="43"/>
        <end position="64"/>
    </location>
</feature>
<dbReference type="PRINTS" id="PR01837">
    <property type="entry name" value="MGTCSAPBPROT"/>
</dbReference>
<sequence length="168" mass="17183">MPGFTDMAYIPLWEACLRVLLSAGAALAIGFERQYKNKPLDLRPYTLVAVGSCLAVLTVMEIAFTEHDSQLSIDPAKVIGGVLGGIGFLGAGALFRSSGEVHGGATAASIWVMGAVGVAFGLGAYPLAVLATVLALGTLLMGSFMSNRAGAEVDEDEQVADTGTTGSS</sequence>
<organism evidence="9 10">
    <name type="scientific">Pyruvatibacter mobilis</name>
    <dbReference type="NCBI Taxonomy" id="1712261"/>
    <lineage>
        <taxon>Bacteria</taxon>
        <taxon>Pseudomonadati</taxon>
        <taxon>Pseudomonadota</taxon>
        <taxon>Alphaproteobacteria</taxon>
        <taxon>Hyphomicrobiales</taxon>
        <taxon>Parvibaculaceae</taxon>
        <taxon>Pyruvatibacter</taxon>
    </lineage>
</organism>
<accession>A0A845QEV9</accession>
<dbReference type="RefSeq" id="WP_160588967.1">
    <property type="nucleotide sequence ID" value="NZ_BMHN01000001.1"/>
</dbReference>
<dbReference type="AlphaFoldDB" id="A0A845QEV9"/>
<dbReference type="Proteomes" id="UP000470384">
    <property type="component" value="Unassembled WGS sequence"/>
</dbReference>
<dbReference type="OrthoDB" id="9811198at2"/>
<gene>
    <name evidence="9" type="ORF">GTQ45_14665</name>
</gene>
<proteinExistence type="inferred from homology"/>
<dbReference type="GO" id="GO:0005886">
    <property type="term" value="C:plasma membrane"/>
    <property type="evidence" value="ECO:0007669"/>
    <property type="project" value="UniProtKB-SubCell"/>
</dbReference>
<evidence type="ECO:0000256" key="6">
    <source>
        <dbReference type="ARBA" id="ARBA00023136"/>
    </source>
</evidence>
<comment type="caution">
    <text evidence="9">The sequence shown here is derived from an EMBL/GenBank/DDBJ whole genome shotgun (WGS) entry which is preliminary data.</text>
</comment>
<evidence type="ECO:0000256" key="5">
    <source>
        <dbReference type="ARBA" id="ARBA00022989"/>
    </source>
</evidence>
<keyword evidence="7" id="KW-0997">Cell inner membrane</keyword>
<keyword evidence="3" id="KW-1003">Cell membrane</keyword>
<dbReference type="GeneID" id="300653976"/>
<keyword evidence="10" id="KW-1185">Reference proteome</keyword>
<feature type="transmembrane region" description="Helical" evidence="7">
    <location>
        <begin position="12"/>
        <end position="31"/>
    </location>
</feature>
<evidence type="ECO:0000256" key="2">
    <source>
        <dbReference type="ARBA" id="ARBA00009298"/>
    </source>
</evidence>
<evidence type="ECO:0000256" key="3">
    <source>
        <dbReference type="ARBA" id="ARBA00022475"/>
    </source>
</evidence>
<evidence type="ECO:0000256" key="4">
    <source>
        <dbReference type="ARBA" id="ARBA00022692"/>
    </source>
</evidence>
<protein>
    <recommendedName>
        <fullName evidence="7">Protein MgtC</fullName>
    </recommendedName>
</protein>
<feature type="transmembrane region" description="Helical" evidence="7">
    <location>
        <begin position="76"/>
        <end position="95"/>
    </location>
</feature>
<comment type="similarity">
    <text evidence="2 7">Belongs to the MgtC/SapB family.</text>
</comment>
<name>A0A845QEV9_9HYPH</name>
<feature type="domain" description="MgtC/SapB/SrpB/YhiD N-terminal" evidence="8">
    <location>
        <begin position="20"/>
        <end position="145"/>
    </location>
</feature>
<dbReference type="PANTHER" id="PTHR33778">
    <property type="entry name" value="PROTEIN MGTC"/>
    <property type="match status" value="1"/>
</dbReference>